<dbReference type="Proteomes" id="UP000566663">
    <property type="component" value="Unassembled WGS sequence"/>
</dbReference>
<comment type="caution">
    <text evidence="3">The sequence shown here is derived from an EMBL/GenBank/DDBJ whole genome shotgun (WGS) entry which is preliminary data.</text>
</comment>
<dbReference type="RefSeq" id="WP_343054812.1">
    <property type="nucleotide sequence ID" value="NZ_BAAAFF010000004.1"/>
</dbReference>
<keyword evidence="2" id="KW-0472">Membrane</keyword>
<keyword evidence="4" id="KW-1185">Reference proteome</keyword>
<name>A0A7W8HW13_9CAUL</name>
<gene>
    <name evidence="3" type="ORF">HNQ67_000395</name>
</gene>
<sequence length="130" mass="13774">MASSSDSKGVDPAFARRTLYVFGVAAGLFLIWQLSGVLLLAFSAVIVAVLLRSISDPIAARTPVSDGLAVALAGLIVVTVLTGSFWLSGPCWLSRRASLRRTFPPRRRNCAHWSPPGHSGSRSRVSTAPA</sequence>
<accession>A0A7W8HW13</accession>
<keyword evidence="2" id="KW-0812">Transmembrane</keyword>
<organism evidence="3 4">
    <name type="scientific">Brevundimonas basaltis</name>
    <dbReference type="NCBI Taxonomy" id="472166"/>
    <lineage>
        <taxon>Bacteria</taxon>
        <taxon>Pseudomonadati</taxon>
        <taxon>Pseudomonadota</taxon>
        <taxon>Alphaproteobacteria</taxon>
        <taxon>Caulobacterales</taxon>
        <taxon>Caulobacteraceae</taxon>
        <taxon>Brevundimonas</taxon>
    </lineage>
</organism>
<protein>
    <submittedName>
        <fullName evidence="3">Putative PurR-regulated permease PerM</fullName>
    </submittedName>
</protein>
<evidence type="ECO:0000313" key="3">
    <source>
        <dbReference type="EMBL" id="MBB5290899.1"/>
    </source>
</evidence>
<feature type="compositionally biased region" description="Polar residues" evidence="1">
    <location>
        <begin position="120"/>
        <end position="130"/>
    </location>
</feature>
<dbReference type="AlphaFoldDB" id="A0A7W8HW13"/>
<feature type="region of interest" description="Disordered" evidence="1">
    <location>
        <begin position="110"/>
        <end position="130"/>
    </location>
</feature>
<evidence type="ECO:0000256" key="2">
    <source>
        <dbReference type="SAM" id="Phobius"/>
    </source>
</evidence>
<keyword evidence="2" id="KW-1133">Transmembrane helix</keyword>
<dbReference type="EMBL" id="JACHFZ010000001">
    <property type="protein sequence ID" value="MBB5290899.1"/>
    <property type="molecule type" value="Genomic_DNA"/>
</dbReference>
<reference evidence="3 4" key="1">
    <citation type="submission" date="2020-08" db="EMBL/GenBank/DDBJ databases">
        <title>Genomic Encyclopedia of Type Strains, Phase IV (KMG-IV): sequencing the most valuable type-strain genomes for metagenomic binning, comparative biology and taxonomic classification.</title>
        <authorList>
            <person name="Goeker M."/>
        </authorList>
    </citation>
    <scope>NUCLEOTIDE SEQUENCE [LARGE SCALE GENOMIC DNA]</scope>
    <source>
        <strain evidence="3 4">DSM 25335</strain>
    </source>
</reference>
<evidence type="ECO:0000256" key="1">
    <source>
        <dbReference type="SAM" id="MobiDB-lite"/>
    </source>
</evidence>
<evidence type="ECO:0000313" key="4">
    <source>
        <dbReference type="Proteomes" id="UP000566663"/>
    </source>
</evidence>
<feature type="transmembrane region" description="Helical" evidence="2">
    <location>
        <begin position="20"/>
        <end position="51"/>
    </location>
</feature>
<proteinExistence type="predicted"/>
<feature type="transmembrane region" description="Helical" evidence="2">
    <location>
        <begin position="71"/>
        <end position="93"/>
    </location>
</feature>